<feature type="coiled-coil region" evidence="3">
    <location>
        <begin position="68"/>
        <end position="95"/>
    </location>
</feature>
<dbReference type="InterPro" id="IPR017901">
    <property type="entry name" value="C-CAP_CF_C-like"/>
</dbReference>
<gene>
    <name evidence="5" type="ORF">PCHAJ_000319600</name>
</gene>
<dbReference type="InterPro" id="IPR012945">
    <property type="entry name" value="Tubulin-bd_cofactor_C_dom"/>
</dbReference>
<keyword evidence="3" id="KW-0175">Coiled coil</keyword>
<dbReference type="Pfam" id="PF07986">
    <property type="entry name" value="TBCC"/>
    <property type="match status" value="1"/>
</dbReference>
<dbReference type="PANTHER" id="PTHR15139:SF0">
    <property type="entry name" value="TUBULIN-SPECIFIC CHAPERONE C"/>
    <property type="match status" value="1"/>
</dbReference>
<name>A0A1C6YMI0_PLACU</name>
<dbReference type="Proteomes" id="UP000507163">
    <property type="component" value="Chromosome 12"/>
</dbReference>
<dbReference type="InterPro" id="IPR016098">
    <property type="entry name" value="CAP/MinC_C"/>
</dbReference>
<evidence type="ECO:0000259" key="4">
    <source>
        <dbReference type="PROSITE" id="PS51329"/>
    </source>
</evidence>
<comment type="similarity">
    <text evidence="1">Belongs to the TBCC family.</text>
</comment>
<dbReference type="GO" id="GO:0005737">
    <property type="term" value="C:cytoplasm"/>
    <property type="evidence" value="ECO:0007669"/>
    <property type="project" value="TreeGrafter"/>
</dbReference>
<organism evidence="5 6">
    <name type="scientific">Plasmodium chabaudi chabaudi</name>
    <dbReference type="NCBI Taxonomy" id="31271"/>
    <lineage>
        <taxon>Eukaryota</taxon>
        <taxon>Sar</taxon>
        <taxon>Alveolata</taxon>
        <taxon>Apicomplexa</taxon>
        <taxon>Aconoidasida</taxon>
        <taxon>Haemosporida</taxon>
        <taxon>Plasmodiidae</taxon>
        <taxon>Plasmodium</taxon>
        <taxon>Plasmodium (Vinckeia)</taxon>
    </lineage>
</organism>
<evidence type="ECO:0000256" key="1">
    <source>
        <dbReference type="ARBA" id="ARBA00008848"/>
    </source>
</evidence>
<evidence type="ECO:0000256" key="2">
    <source>
        <dbReference type="ARBA" id="ARBA00023186"/>
    </source>
</evidence>
<evidence type="ECO:0000256" key="3">
    <source>
        <dbReference type="SAM" id="Coils"/>
    </source>
</evidence>
<dbReference type="GO" id="GO:0007023">
    <property type="term" value="P:post-chaperonin tubulin folding pathway"/>
    <property type="evidence" value="ECO:0007669"/>
    <property type="project" value="InterPro"/>
</dbReference>
<dbReference type="InterPro" id="IPR027684">
    <property type="entry name" value="TBCC"/>
</dbReference>
<reference evidence="5 6" key="1">
    <citation type="submission" date="2016-08" db="EMBL/GenBank/DDBJ databases">
        <authorList>
            <consortium name="Pathogen Informatics"/>
        </authorList>
    </citation>
    <scope>NUCLEOTIDE SEQUENCE [LARGE SCALE GENOMIC DNA]</scope>
    <source>
        <strain evidence="5 6">AJ</strain>
    </source>
</reference>
<accession>A0A1C6YMI0</accession>
<dbReference type="SMART" id="SM00673">
    <property type="entry name" value="CARP"/>
    <property type="match status" value="2"/>
</dbReference>
<evidence type="ECO:0000313" key="5">
    <source>
        <dbReference type="EMBL" id="SCM24579.1"/>
    </source>
</evidence>
<dbReference type="PROSITE" id="PS51329">
    <property type="entry name" value="C_CAP_COFACTOR_C"/>
    <property type="match status" value="1"/>
</dbReference>
<proteinExistence type="inferred from homology"/>
<dbReference type="AlphaFoldDB" id="A0A1C6YMI0"/>
<keyword evidence="2" id="KW-0143">Chaperone</keyword>
<dbReference type="PANTHER" id="PTHR15139">
    <property type="entry name" value="TUBULIN FOLDING COFACTOR C"/>
    <property type="match status" value="1"/>
</dbReference>
<dbReference type="GO" id="GO:0007021">
    <property type="term" value="P:tubulin complex assembly"/>
    <property type="evidence" value="ECO:0007669"/>
    <property type="project" value="TreeGrafter"/>
</dbReference>
<feature type="domain" description="C-CAP/cofactor C-like" evidence="4">
    <location>
        <begin position="126"/>
        <end position="277"/>
    </location>
</feature>
<evidence type="ECO:0000313" key="6">
    <source>
        <dbReference type="Proteomes" id="UP000507163"/>
    </source>
</evidence>
<dbReference type="Gene3D" id="2.160.20.70">
    <property type="match status" value="1"/>
</dbReference>
<dbReference type="InterPro" id="IPR006599">
    <property type="entry name" value="CARP_motif"/>
</dbReference>
<sequence length="331" mass="38440">MNNKLTKDDYDDLVHKQLKDIENKVRDLKKGKFNINKLHELNELSSECIKIKEKISNVYFQRLKHSSVIVYEKRAKEIIKELESLKQEIIKNENNIECPNVSQNFDDNFFIPQNCCIDEDPEHSEPVDMPLDLNKHSLSFQNQKNIKIIRGIGESAYSSLLINNMSNCEIIFLDILSSVFIQNITSCTIWVAAVESSLLIYNCIDCNILTNSKQIRIHNAVNTNFYINSMSSPIIESSEKLVFSPYNLHFDELARLLEKINISRNSNKWKEVLDFSWQNTQDPSPNFSISNETQAYQVQLKKKETIGCSKENDINNTYVIENFPLFLKKLD</sequence>
<dbReference type="EMBL" id="LT608178">
    <property type="protein sequence ID" value="SCM24579.1"/>
    <property type="molecule type" value="Genomic_DNA"/>
</dbReference>
<protein>
    <submittedName>
        <fullName evidence="5">Tubulin binding cofactor c, putative</fullName>
    </submittedName>
</protein>